<accession>A0ACC1QU00</accession>
<evidence type="ECO:0000313" key="1">
    <source>
        <dbReference type="EMBL" id="KAJ3491558.1"/>
    </source>
</evidence>
<keyword evidence="2" id="KW-1185">Reference proteome</keyword>
<dbReference type="EMBL" id="JANAKD010000641">
    <property type="protein sequence ID" value="KAJ3491558.1"/>
    <property type="molecule type" value="Genomic_DNA"/>
</dbReference>
<organism evidence="1 2">
    <name type="scientific">Lecanicillium saksenae</name>
    <dbReference type="NCBI Taxonomy" id="468837"/>
    <lineage>
        <taxon>Eukaryota</taxon>
        <taxon>Fungi</taxon>
        <taxon>Dikarya</taxon>
        <taxon>Ascomycota</taxon>
        <taxon>Pezizomycotina</taxon>
        <taxon>Sordariomycetes</taxon>
        <taxon>Hypocreomycetidae</taxon>
        <taxon>Hypocreales</taxon>
        <taxon>Cordycipitaceae</taxon>
        <taxon>Lecanicillium</taxon>
    </lineage>
</organism>
<proteinExistence type="predicted"/>
<dbReference type="Proteomes" id="UP001148737">
    <property type="component" value="Unassembled WGS sequence"/>
</dbReference>
<reference evidence="1" key="1">
    <citation type="submission" date="2022-07" db="EMBL/GenBank/DDBJ databases">
        <title>Genome Sequence of Lecanicillium saksenae.</title>
        <authorList>
            <person name="Buettner E."/>
        </authorList>
    </citation>
    <scope>NUCLEOTIDE SEQUENCE</scope>
    <source>
        <strain evidence="1">VT-O1</strain>
    </source>
</reference>
<gene>
    <name evidence="1" type="ORF">NLG97_g5568</name>
</gene>
<sequence length="663" mass="75740">MEYRGDLSSCPTDPSVSEVSCPANAALPTHDFASRSSQSVTKDWDAVSPDIRTRWALSTRTGLATGWFWAHGYDVQARSRDDLAGPSTWLCCHCLQQRAHRPKTYVSSNTRNIEGHLSKAHSVLHPDPSKAARYMPDRPLNQQSLYDVAAKRRKRDDFRDELITRFDKATFQRLLVQWIVDANLSFRVPEHKGLNRIFEYLNPLVLETSATLTHETIRRKIIDEFNMYKSHVIQTLLRSPSQVHIAFDGWTSRNRHSFFSINAFFLEEDTFEPQKIVLGLPAITTAHTGENISDAVIEVLDEFELIANNKVGLQDEDPDKEYPGTHDVVLDNSTRWLSQYYMIERAIKLRRYLEELVDIMIQTSKKPQRTRSARIQPASQLPVCLEEDGLLSDVDWDALGWFRDILTMFDSCLLRLEGDGKARQRKGGVEAQYGIIWQVAVAYEFLLSTLEKAKTEAAARAELSYYLACVNSAWAKLNKYYAKLDETPIYYAATVLHPGIQMSFLTKAYGEREEWLLAARQLVQKLWEEEYRDLPAQWEIGNNDLISSIKHDSEEVADELERWLSTKQDVYTKYDNPLKYWSTKRFEYPRVAKMAIDVLSIPAMAAECERTFSSAGCMVSPKRSRLDASTIAVTQTVRSWLRAGLLGEYDGLLKDMADQGAGG</sequence>
<comment type="caution">
    <text evidence="1">The sequence shown here is derived from an EMBL/GenBank/DDBJ whole genome shotgun (WGS) entry which is preliminary data.</text>
</comment>
<protein>
    <submittedName>
        <fullName evidence="1">Uncharacterized protein</fullName>
    </submittedName>
</protein>
<evidence type="ECO:0000313" key="2">
    <source>
        <dbReference type="Proteomes" id="UP001148737"/>
    </source>
</evidence>
<name>A0ACC1QU00_9HYPO</name>